<dbReference type="PANTHER" id="PTHR23091">
    <property type="entry name" value="N-TERMINAL ACETYLTRANSFERASE"/>
    <property type="match status" value="1"/>
</dbReference>
<dbReference type="InterPro" id="IPR016181">
    <property type="entry name" value="Acyl_CoA_acyltransferase"/>
</dbReference>
<dbReference type="NCBIfam" id="TIGR01575">
    <property type="entry name" value="rimI"/>
    <property type="match status" value="1"/>
</dbReference>
<name>A0A7J2U2E7_9CREN</name>
<dbReference type="PANTHER" id="PTHR23091:SF4">
    <property type="entry name" value="N-TERMINAL AMINO-ACID N(ALPHA)-ACETYLTRANSFERASE NATA"/>
    <property type="match status" value="1"/>
</dbReference>
<organism evidence="4">
    <name type="scientific">Ignisphaera aggregans</name>
    <dbReference type="NCBI Taxonomy" id="334771"/>
    <lineage>
        <taxon>Archaea</taxon>
        <taxon>Thermoproteota</taxon>
        <taxon>Thermoprotei</taxon>
        <taxon>Desulfurococcales</taxon>
        <taxon>Desulfurococcaceae</taxon>
        <taxon>Ignisphaera</taxon>
    </lineage>
</organism>
<dbReference type="PROSITE" id="PS51186">
    <property type="entry name" value="GNAT"/>
    <property type="match status" value="1"/>
</dbReference>
<dbReference type="Pfam" id="PF00583">
    <property type="entry name" value="Acetyltransf_1"/>
    <property type="match status" value="1"/>
</dbReference>
<keyword evidence="1 4" id="KW-0808">Transferase</keyword>
<evidence type="ECO:0000259" key="3">
    <source>
        <dbReference type="PROSITE" id="PS51186"/>
    </source>
</evidence>
<protein>
    <submittedName>
        <fullName evidence="4">Ribosomal-protein-alanine N-acetyltransferase</fullName>
    </submittedName>
</protein>
<evidence type="ECO:0000313" key="4">
    <source>
        <dbReference type="EMBL" id="HEM67008.1"/>
    </source>
</evidence>
<dbReference type="InterPro" id="IPR000182">
    <property type="entry name" value="GNAT_dom"/>
</dbReference>
<evidence type="ECO:0000256" key="1">
    <source>
        <dbReference type="ARBA" id="ARBA00022679"/>
    </source>
</evidence>
<dbReference type="EMBL" id="DSEU01000040">
    <property type="protein sequence ID" value="HEM67008.1"/>
    <property type="molecule type" value="Genomic_DNA"/>
</dbReference>
<keyword evidence="2" id="KW-0012">Acyltransferase</keyword>
<sequence>MLLVCQHISFSVFRVIVIRRAVKDDIRSVYELEKRCFKDPYPEVVLLMLYQLYPELFFVAENGTEKNIVGYVSGMIRMDGFGHIASICVDEKYRRRGIGRRLMETIESAMRTIFKVCNFRLEVRVSNEPAIKLYESLGYRIISRLKGYYLDGEDGYLMTKTIC</sequence>
<proteinExistence type="predicted"/>
<reference evidence="4" key="1">
    <citation type="journal article" date="2020" name="mSystems">
        <title>Genome- and Community-Level Interaction Insights into Carbon Utilization and Element Cycling Functions of Hydrothermarchaeota in Hydrothermal Sediment.</title>
        <authorList>
            <person name="Zhou Z."/>
            <person name="Liu Y."/>
            <person name="Xu W."/>
            <person name="Pan J."/>
            <person name="Luo Z.H."/>
            <person name="Li M."/>
        </authorList>
    </citation>
    <scope>NUCLEOTIDE SEQUENCE [LARGE SCALE GENOMIC DNA]</scope>
    <source>
        <strain evidence="4">SpSt-125</strain>
    </source>
</reference>
<accession>A0A7J2U2E7</accession>
<feature type="domain" description="N-acetyltransferase" evidence="3">
    <location>
        <begin position="16"/>
        <end position="163"/>
    </location>
</feature>
<dbReference type="InterPro" id="IPR006464">
    <property type="entry name" value="AcTrfase_RimI/Ard1"/>
</dbReference>
<dbReference type="GO" id="GO:0004596">
    <property type="term" value="F:protein-N-terminal amino-acid acetyltransferase activity"/>
    <property type="evidence" value="ECO:0007669"/>
    <property type="project" value="InterPro"/>
</dbReference>
<evidence type="ECO:0000256" key="2">
    <source>
        <dbReference type="ARBA" id="ARBA00023315"/>
    </source>
</evidence>
<dbReference type="GO" id="GO:0031415">
    <property type="term" value="C:NatA complex"/>
    <property type="evidence" value="ECO:0007669"/>
    <property type="project" value="InterPro"/>
</dbReference>
<dbReference type="CDD" id="cd04301">
    <property type="entry name" value="NAT_SF"/>
    <property type="match status" value="1"/>
</dbReference>
<dbReference type="AlphaFoldDB" id="A0A7J2U2E7"/>
<dbReference type="SUPFAM" id="SSF55729">
    <property type="entry name" value="Acyl-CoA N-acyltransferases (Nat)"/>
    <property type="match status" value="1"/>
</dbReference>
<dbReference type="Gene3D" id="3.40.630.30">
    <property type="match status" value="1"/>
</dbReference>
<dbReference type="InterPro" id="IPR045047">
    <property type="entry name" value="Ard1-like"/>
</dbReference>
<gene>
    <name evidence="4" type="primary">rimI</name>
    <name evidence="4" type="ORF">ENO26_05525</name>
</gene>
<comment type="caution">
    <text evidence="4">The sequence shown here is derived from an EMBL/GenBank/DDBJ whole genome shotgun (WGS) entry which is preliminary data.</text>
</comment>